<dbReference type="EMBL" id="NJET01000092">
    <property type="protein sequence ID" value="PHH61770.1"/>
    <property type="molecule type" value="Genomic_DNA"/>
</dbReference>
<evidence type="ECO:0000256" key="7">
    <source>
        <dbReference type="SAM" id="MobiDB-lite"/>
    </source>
</evidence>
<accession>A0A2C5Y2Y1</accession>
<evidence type="ECO:0000313" key="8">
    <source>
        <dbReference type="EMBL" id="PHH61770.1"/>
    </source>
</evidence>
<feature type="region of interest" description="Disordered" evidence="7">
    <location>
        <begin position="109"/>
        <end position="129"/>
    </location>
</feature>
<keyword evidence="9" id="KW-1185">Reference proteome</keyword>
<dbReference type="CDD" id="cd11692">
    <property type="entry name" value="HRI1_N_like"/>
    <property type="match status" value="1"/>
</dbReference>
<dbReference type="InterPro" id="IPR031818">
    <property type="entry name" value="Hri1"/>
</dbReference>
<dbReference type="GO" id="GO:0005737">
    <property type="term" value="C:cytoplasm"/>
    <property type="evidence" value="ECO:0007669"/>
    <property type="project" value="UniProtKB-SubCell"/>
</dbReference>
<dbReference type="Pfam" id="PF16815">
    <property type="entry name" value="HRI1"/>
    <property type="match status" value="1"/>
</dbReference>
<comment type="similarity">
    <text evidence="3">Belongs to the HRI1 family.</text>
</comment>
<evidence type="ECO:0000256" key="5">
    <source>
        <dbReference type="ARBA" id="ARBA00022490"/>
    </source>
</evidence>
<comment type="subcellular location">
    <subcellularLocation>
        <location evidence="2">Cytoplasm</location>
    </subcellularLocation>
    <subcellularLocation>
        <location evidence="1">Nucleus</location>
    </subcellularLocation>
</comment>
<proteinExistence type="inferred from homology"/>
<organism evidence="8 9">
    <name type="scientific">Ophiocordyceps australis</name>
    <dbReference type="NCBI Taxonomy" id="1399860"/>
    <lineage>
        <taxon>Eukaryota</taxon>
        <taxon>Fungi</taxon>
        <taxon>Dikarya</taxon>
        <taxon>Ascomycota</taxon>
        <taxon>Pezizomycotina</taxon>
        <taxon>Sordariomycetes</taxon>
        <taxon>Hypocreomycetidae</taxon>
        <taxon>Hypocreales</taxon>
        <taxon>Ophiocordycipitaceae</taxon>
        <taxon>Ophiocordyceps</taxon>
    </lineage>
</organism>
<dbReference type="GO" id="GO:0005634">
    <property type="term" value="C:nucleus"/>
    <property type="evidence" value="ECO:0007669"/>
    <property type="project" value="UniProtKB-SubCell"/>
</dbReference>
<sequence>MGSISVRRSIRWLPSEAEEPTSTLVLTSPERRFVDLRILKNDEEASWSEDSDQERTLSEKRLDWAIAGTCATSVAKEGSRHAVWRHWIDSRTQRPEDVVDQGHVVAQPDGTVLETGRGVNPATGTEGAYEEVWEEQETGEVLSGLDEKCIGADAREVAVE</sequence>
<dbReference type="AlphaFoldDB" id="A0A2C5Y2Y1"/>
<evidence type="ECO:0000256" key="3">
    <source>
        <dbReference type="ARBA" id="ARBA00005229"/>
    </source>
</evidence>
<gene>
    <name evidence="8" type="ORF">CDD81_7981</name>
</gene>
<dbReference type="Gene3D" id="2.40.128.320">
    <property type="entry name" value="Protein HRI1, N-terminal domain"/>
    <property type="match status" value="1"/>
</dbReference>
<evidence type="ECO:0000256" key="2">
    <source>
        <dbReference type="ARBA" id="ARBA00004496"/>
    </source>
</evidence>
<dbReference type="InterPro" id="IPR038744">
    <property type="entry name" value="Hri1_N"/>
</dbReference>
<evidence type="ECO:0000313" key="9">
    <source>
        <dbReference type="Proteomes" id="UP000226192"/>
    </source>
</evidence>
<comment type="caution">
    <text evidence="8">The sequence shown here is derived from an EMBL/GenBank/DDBJ whole genome shotgun (WGS) entry which is preliminary data.</text>
</comment>
<dbReference type="Proteomes" id="UP000226192">
    <property type="component" value="Unassembled WGS sequence"/>
</dbReference>
<name>A0A2C5Y2Y1_9HYPO</name>
<evidence type="ECO:0000256" key="6">
    <source>
        <dbReference type="ARBA" id="ARBA00023242"/>
    </source>
</evidence>
<evidence type="ECO:0000256" key="4">
    <source>
        <dbReference type="ARBA" id="ARBA00017063"/>
    </source>
</evidence>
<reference evidence="8 9" key="1">
    <citation type="submission" date="2017-06" db="EMBL/GenBank/DDBJ databases">
        <title>Ant-infecting Ophiocordyceps genomes reveal a high diversity of potential behavioral manipulation genes and a possible major role for enterotoxins.</title>
        <authorList>
            <person name="De Bekker C."/>
            <person name="Evans H.C."/>
            <person name="Brachmann A."/>
            <person name="Hughes D.P."/>
        </authorList>
    </citation>
    <scope>NUCLEOTIDE SEQUENCE [LARGE SCALE GENOMIC DNA]</scope>
    <source>
        <strain evidence="8 9">Map64</strain>
    </source>
</reference>
<evidence type="ECO:0000256" key="1">
    <source>
        <dbReference type="ARBA" id="ARBA00004123"/>
    </source>
</evidence>
<dbReference type="STRING" id="1399860.A0A2C5Y2Y1"/>
<protein>
    <recommendedName>
        <fullName evidence="4">Protein HRI1</fullName>
    </recommendedName>
</protein>
<keyword evidence="6" id="KW-0539">Nucleus</keyword>
<dbReference type="InterPro" id="IPR043047">
    <property type="entry name" value="Hri1_N_sf"/>
</dbReference>
<keyword evidence="5" id="KW-0963">Cytoplasm</keyword>
<dbReference type="OrthoDB" id="4045395at2759"/>